<organism evidence="1">
    <name type="scientific">bioreactor metagenome</name>
    <dbReference type="NCBI Taxonomy" id="1076179"/>
    <lineage>
        <taxon>unclassified sequences</taxon>
        <taxon>metagenomes</taxon>
        <taxon>ecological metagenomes</taxon>
    </lineage>
</organism>
<gene>
    <name evidence="1" type="ORF">SDC9_131132</name>
</gene>
<comment type="caution">
    <text evidence="1">The sequence shown here is derived from an EMBL/GenBank/DDBJ whole genome shotgun (WGS) entry which is preliminary data.</text>
</comment>
<name>A0A645D4C7_9ZZZZ</name>
<protein>
    <submittedName>
        <fullName evidence="1">Uncharacterized protein</fullName>
    </submittedName>
</protein>
<dbReference type="EMBL" id="VSSQ01032708">
    <property type="protein sequence ID" value="MPM84061.1"/>
    <property type="molecule type" value="Genomic_DNA"/>
</dbReference>
<proteinExistence type="predicted"/>
<sequence length="92" mass="10898">MDQTHRKFSFQNISVTVAKIIPDVSLTDCKILRLHKNIVIADIFNKYFKSFRFRDFIASYKQTVQSFSKYLSGTADNGLDHQQIFHRRNFHI</sequence>
<evidence type="ECO:0000313" key="1">
    <source>
        <dbReference type="EMBL" id="MPM84061.1"/>
    </source>
</evidence>
<dbReference type="AlphaFoldDB" id="A0A645D4C7"/>
<reference evidence="1" key="1">
    <citation type="submission" date="2019-08" db="EMBL/GenBank/DDBJ databases">
        <authorList>
            <person name="Kucharzyk K."/>
            <person name="Murdoch R.W."/>
            <person name="Higgins S."/>
            <person name="Loffler F."/>
        </authorList>
    </citation>
    <scope>NUCLEOTIDE SEQUENCE</scope>
</reference>
<accession>A0A645D4C7</accession>